<feature type="transmembrane region" description="Helical" evidence="2">
    <location>
        <begin position="227"/>
        <end position="250"/>
    </location>
</feature>
<dbReference type="EMBL" id="JAKLMC020000002">
    <property type="protein sequence ID" value="KAK5957918.1"/>
    <property type="molecule type" value="Genomic_DNA"/>
</dbReference>
<dbReference type="InterPro" id="IPR058650">
    <property type="entry name" value="Msy1/2-like"/>
</dbReference>
<dbReference type="InterPro" id="IPR002048">
    <property type="entry name" value="EF_hand_dom"/>
</dbReference>
<feature type="compositionally biased region" description="Basic and acidic residues" evidence="1">
    <location>
        <begin position="26"/>
        <end position="35"/>
    </location>
</feature>
<comment type="caution">
    <text evidence="4">The sequence shown here is derived from an EMBL/GenBank/DDBJ whole genome shotgun (WGS) entry which is preliminary data.</text>
</comment>
<dbReference type="AlphaFoldDB" id="A0AAN8ELB7"/>
<evidence type="ECO:0000256" key="1">
    <source>
        <dbReference type="SAM" id="MobiDB-lite"/>
    </source>
</evidence>
<gene>
    <name evidence="4" type="ORF">OHC33_001108</name>
</gene>
<dbReference type="GO" id="GO:0005509">
    <property type="term" value="F:calcium ion binding"/>
    <property type="evidence" value="ECO:0007669"/>
    <property type="project" value="InterPro"/>
</dbReference>
<reference evidence="4 5" key="1">
    <citation type="submission" date="2022-12" db="EMBL/GenBank/DDBJ databases">
        <title>Genomic features and morphological characterization of a novel Knufia sp. strain isolated from spacecraft assembly facility.</title>
        <authorList>
            <person name="Teixeira M."/>
            <person name="Chander A.M."/>
            <person name="Stajich J.E."/>
            <person name="Venkateswaran K."/>
        </authorList>
    </citation>
    <scope>NUCLEOTIDE SEQUENCE [LARGE SCALE GENOMIC DNA]</scope>
    <source>
        <strain evidence="4 5">FJI-L2-BK-P2</strain>
    </source>
</reference>
<feature type="transmembrane region" description="Helical" evidence="2">
    <location>
        <begin position="89"/>
        <end position="115"/>
    </location>
</feature>
<dbReference type="Pfam" id="PF25886">
    <property type="entry name" value="Msy1"/>
    <property type="match status" value="1"/>
</dbReference>
<evidence type="ECO:0000313" key="5">
    <source>
        <dbReference type="Proteomes" id="UP001316803"/>
    </source>
</evidence>
<dbReference type="PANTHER" id="PTHR31323">
    <property type="entry name" value="MECHANOSENSITIVE ION CHANNEL PROTEIN MSY2"/>
    <property type="match status" value="1"/>
</dbReference>
<protein>
    <recommendedName>
        <fullName evidence="3">EF-hand domain-containing protein</fullName>
    </recommendedName>
</protein>
<name>A0AAN8ELB7_9EURO</name>
<feature type="transmembrane region" description="Helical" evidence="2">
    <location>
        <begin position="135"/>
        <end position="162"/>
    </location>
</feature>
<organism evidence="4 5">
    <name type="scientific">Knufia fluminis</name>
    <dbReference type="NCBI Taxonomy" id="191047"/>
    <lineage>
        <taxon>Eukaryota</taxon>
        <taxon>Fungi</taxon>
        <taxon>Dikarya</taxon>
        <taxon>Ascomycota</taxon>
        <taxon>Pezizomycotina</taxon>
        <taxon>Eurotiomycetes</taxon>
        <taxon>Chaetothyriomycetidae</taxon>
        <taxon>Chaetothyriales</taxon>
        <taxon>Trichomeriaceae</taxon>
        <taxon>Knufia</taxon>
    </lineage>
</organism>
<keyword evidence="5" id="KW-1185">Reference proteome</keyword>
<feature type="region of interest" description="Disordered" evidence="1">
    <location>
        <begin position="531"/>
        <end position="551"/>
    </location>
</feature>
<feature type="domain" description="EF-hand" evidence="3">
    <location>
        <begin position="349"/>
        <end position="384"/>
    </location>
</feature>
<dbReference type="Proteomes" id="UP001316803">
    <property type="component" value="Unassembled WGS sequence"/>
</dbReference>
<dbReference type="PROSITE" id="PS00018">
    <property type="entry name" value="EF_HAND_1"/>
    <property type="match status" value="1"/>
</dbReference>
<keyword evidence="2" id="KW-0812">Transmembrane</keyword>
<dbReference type="GO" id="GO:0006874">
    <property type="term" value="P:intracellular calcium ion homeostasis"/>
    <property type="evidence" value="ECO:0007669"/>
    <property type="project" value="TreeGrafter"/>
</dbReference>
<dbReference type="PROSITE" id="PS50222">
    <property type="entry name" value="EF_HAND_2"/>
    <property type="match status" value="1"/>
</dbReference>
<keyword evidence="2" id="KW-0472">Membrane</keyword>
<dbReference type="InterPro" id="IPR018247">
    <property type="entry name" value="EF_Hand_1_Ca_BS"/>
</dbReference>
<feature type="transmembrane region" description="Helical" evidence="2">
    <location>
        <begin position="433"/>
        <end position="451"/>
    </location>
</feature>
<dbReference type="GO" id="GO:0005262">
    <property type="term" value="F:calcium channel activity"/>
    <property type="evidence" value="ECO:0007669"/>
    <property type="project" value="TreeGrafter"/>
</dbReference>
<sequence length="571" mass="64717">MATNGGYVHGLPTESSSQALPFNMQNDKEKSDTVIKEVPLGTPNSEKPKALSVPAMPSYRRSMELSRPKQKQKPLPLDRFHRAWKDQAALVRGMAITLLTGIPFIIFFLVARYALPAHLTIGPKELGATIFELSKWLFCAWGSFWILLWCGRILAAFLSWVCSMSRSLAGFKRLARTLTLRMVLLLWAAVCYNMVGRVFHHALGANIAKDTATVYNWVNELKRAFKFLMIAFAIIFGQGIVLELASVQYVQGWMGPRSQRAFDELETIKKLQHLVDPHVSAETLGIVRKVCRVLFLPIDSNDLYYQISNGGGDNEMWSAYANKIWNSIARGKQALTRFHIDQQLRDMHRDTSHAQDLFTQLDESCDGNVTQDELEKLVQRIGLQLNVRAQAQRGINSLLRKLEAILCIVMVGIILFLYIQFFAKGAAHDLGTFWTGLTGLSFAFSGVLLEFTNSCVFVFGKHPYDVGDYIETKGKKLIVNKIFLTHTNFEEVGDPDERGIVAQISHAALTAEVIVNWTRTMEAVIEKRRNEMREEERRAMEEAEREARAKEEDRDLILLKTARLRSAEDRS</sequence>
<feature type="transmembrane region" description="Helical" evidence="2">
    <location>
        <begin position="174"/>
        <end position="195"/>
    </location>
</feature>
<accession>A0AAN8ELB7</accession>
<dbReference type="PANTHER" id="PTHR31323:SF1">
    <property type="entry name" value="MECHANOSENSITIVE ION CHANNEL PROTEIN"/>
    <property type="match status" value="1"/>
</dbReference>
<keyword evidence="2" id="KW-1133">Transmembrane helix</keyword>
<feature type="compositionally biased region" description="Polar residues" evidence="1">
    <location>
        <begin position="13"/>
        <end position="25"/>
    </location>
</feature>
<evidence type="ECO:0000256" key="2">
    <source>
        <dbReference type="SAM" id="Phobius"/>
    </source>
</evidence>
<feature type="transmembrane region" description="Helical" evidence="2">
    <location>
        <begin position="402"/>
        <end position="421"/>
    </location>
</feature>
<evidence type="ECO:0000313" key="4">
    <source>
        <dbReference type="EMBL" id="KAK5957918.1"/>
    </source>
</evidence>
<evidence type="ECO:0000259" key="3">
    <source>
        <dbReference type="PROSITE" id="PS50222"/>
    </source>
</evidence>
<feature type="region of interest" description="Disordered" evidence="1">
    <location>
        <begin position="1"/>
        <end position="51"/>
    </location>
</feature>
<proteinExistence type="predicted"/>